<evidence type="ECO:0000259" key="1">
    <source>
        <dbReference type="Pfam" id="PF00534"/>
    </source>
</evidence>
<name>A0A1E5TAT7_9FLAO</name>
<dbReference type="Pfam" id="PF13439">
    <property type="entry name" value="Glyco_transf_4"/>
    <property type="match status" value="1"/>
</dbReference>
<dbReference type="Pfam" id="PF00534">
    <property type="entry name" value="Glycos_transf_1"/>
    <property type="match status" value="1"/>
</dbReference>
<accession>A0A1E5TAT7</accession>
<dbReference type="Gene3D" id="3.40.50.2000">
    <property type="entry name" value="Glycogen Phosphorylase B"/>
    <property type="match status" value="2"/>
</dbReference>
<dbReference type="InterPro" id="IPR028098">
    <property type="entry name" value="Glyco_trans_4-like_N"/>
</dbReference>
<dbReference type="EMBL" id="MDJD01000034">
    <property type="protein sequence ID" value="OEK08458.1"/>
    <property type="molecule type" value="Genomic_DNA"/>
</dbReference>
<dbReference type="OrthoDB" id="7560678at2"/>
<sequence length="364" mass="41508">MKILQIINSLDTGGAEKLILETIPLFNKRNVQTDLAVLNGFDYPFLKILKKLNCCSIFSLGNKSVYNPFLIFKIRPLLKNYDIVHVHIFPSLYWVALAKMLSFSKVKLVYTEHSTSNNRRKRFIFKILDKFIYSFYSKIITISPEVDTNIKAHLKYNNDKFVLVQNGINLDTIKNEKPISKKELLPNLENDSYILTQVSSFRYPKDQKTVIKSLKKLNDNVVLVLIGDGPLRNECEVLVEELNLSKRVFFLGIRMDVINILKASDIIILSSHHEGLSLSSVEGMASEKPFIASDAPGLGDIVRNAGILFPINDDSSLAKEISKLLENSEHYQETVTKCLKRANDYSIDKTITKEINLYKSLLEK</sequence>
<dbReference type="SUPFAM" id="SSF53756">
    <property type="entry name" value="UDP-Glycosyltransferase/glycogen phosphorylase"/>
    <property type="match status" value="1"/>
</dbReference>
<dbReference type="InterPro" id="IPR001296">
    <property type="entry name" value="Glyco_trans_1"/>
</dbReference>
<dbReference type="PANTHER" id="PTHR12526:SF630">
    <property type="entry name" value="GLYCOSYLTRANSFERASE"/>
    <property type="match status" value="1"/>
</dbReference>
<dbReference type="GO" id="GO:0016757">
    <property type="term" value="F:glycosyltransferase activity"/>
    <property type="evidence" value="ECO:0007669"/>
    <property type="project" value="InterPro"/>
</dbReference>
<feature type="domain" description="Glycosyltransferase subfamily 4-like N-terminal" evidence="2">
    <location>
        <begin position="13"/>
        <end position="171"/>
    </location>
</feature>
<keyword evidence="4" id="KW-1185">Reference proteome</keyword>
<dbReference type="RefSeq" id="WP_069829965.1">
    <property type="nucleotide sequence ID" value="NZ_MDJD01000034.1"/>
</dbReference>
<organism evidence="3 4">
    <name type="scientific">Flavivirga aquatica</name>
    <dbReference type="NCBI Taxonomy" id="1849968"/>
    <lineage>
        <taxon>Bacteria</taxon>
        <taxon>Pseudomonadati</taxon>
        <taxon>Bacteroidota</taxon>
        <taxon>Flavobacteriia</taxon>
        <taxon>Flavobacteriales</taxon>
        <taxon>Flavobacteriaceae</taxon>
        <taxon>Flavivirga</taxon>
    </lineage>
</organism>
<feature type="domain" description="Glycosyl transferase family 1" evidence="1">
    <location>
        <begin position="188"/>
        <end position="334"/>
    </location>
</feature>
<evidence type="ECO:0000259" key="2">
    <source>
        <dbReference type="Pfam" id="PF13439"/>
    </source>
</evidence>
<evidence type="ECO:0000313" key="3">
    <source>
        <dbReference type="EMBL" id="OEK08458.1"/>
    </source>
</evidence>
<dbReference type="PANTHER" id="PTHR12526">
    <property type="entry name" value="GLYCOSYLTRANSFERASE"/>
    <property type="match status" value="1"/>
</dbReference>
<dbReference type="STRING" id="1849968.A8C32_03135"/>
<comment type="caution">
    <text evidence="3">The sequence shown here is derived from an EMBL/GenBank/DDBJ whole genome shotgun (WGS) entry which is preliminary data.</text>
</comment>
<evidence type="ECO:0000313" key="4">
    <source>
        <dbReference type="Proteomes" id="UP000095713"/>
    </source>
</evidence>
<protein>
    <submittedName>
        <fullName evidence="3">Glycosyl transferase</fullName>
    </submittedName>
</protein>
<reference evidence="3 4" key="1">
    <citation type="submission" date="2016-05" db="EMBL/GenBank/DDBJ databases">
        <title>Draft Genome Sequence of Algibacter sp. Strain SK-16 Isolated from the Surface Water of Aburatsubo Inlet.</title>
        <authorList>
            <person name="Wong S.-K."/>
            <person name="Yoshizawa S."/>
            <person name="Nakajima Y."/>
            <person name="Ogura Y."/>
            <person name="Tetsuya H."/>
            <person name="Hamasaki K."/>
        </authorList>
    </citation>
    <scope>NUCLEOTIDE SEQUENCE [LARGE SCALE GENOMIC DNA]</scope>
    <source>
        <strain evidence="3 4">SK-16</strain>
    </source>
</reference>
<dbReference type="Proteomes" id="UP000095713">
    <property type="component" value="Unassembled WGS sequence"/>
</dbReference>
<dbReference type="AlphaFoldDB" id="A0A1E5TAT7"/>
<keyword evidence="3" id="KW-0808">Transferase</keyword>
<proteinExistence type="predicted"/>
<gene>
    <name evidence="3" type="ORF">A8C32_03135</name>
</gene>